<evidence type="ECO:0000256" key="1">
    <source>
        <dbReference type="ARBA" id="ARBA00010873"/>
    </source>
</evidence>
<feature type="compositionally biased region" description="Polar residues" evidence="4">
    <location>
        <begin position="180"/>
        <end position="189"/>
    </location>
</feature>
<evidence type="ECO:0000256" key="2">
    <source>
        <dbReference type="ARBA" id="ARBA00022971"/>
    </source>
</evidence>
<dbReference type="AlphaFoldDB" id="A0A0R1HTH6"/>
<comment type="caution">
    <text evidence="6">The sequence shown here is derived from an EMBL/GenBank/DDBJ whole genome shotgun (WGS) entry which is preliminary data.</text>
</comment>
<evidence type="ECO:0000313" key="6">
    <source>
        <dbReference type="EMBL" id="KRK46785.1"/>
    </source>
</evidence>
<keyword evidence="3" id="KW-0175">Coiled coil</keyword>
<dbReference type="InterPro" id="IPR005053">
    <property type="entry name" value="MobA_MobL"/>
</dbReference>
<accession>A0A0R1HTH6</accession>
<comment type="similarity">
    <text evidence="1">Belongs to the MobA/MobL family.</text>
</comment>
<dbReference type="Pfam" id="PF03389">
    <property type="entry name" value="MobA_MobL"/>
    <property type="match status" value="1"/>
</dbReference>
<feature type="compositionally biased region" description="Polar residues" evidence="4">
    <location>
        <begin position="228"/>
        <end position="237"/>
    </location>
</feature>
<gene>
    <name evidence="6" type="ORF">FC96_GL000929</name>
</gene>
<dbReference type="PATRIC" id="fig|1302272.5.peg.933"/>
<feature type="region of interest" description="Disordered" evidence="4">
    <location>
        <begin position="1"/>
        <end position="27"/>
    </location>
</feature>
<reference evidence="6 7" key="1">
    <citation type="journal article" date="2015" name="Genome Announc.">
        <title>Expanding the biotechnology potential of lactobacilli through comparative genomics of 213 strains and associated genera.</title>
        <authorList>
            <person name="Sun Z."/>
            <person name="Harris H.M."/>
            <person name="McCann A."/>
            <person name="Guo C."/>
            <person name="Argimon S."/>
            <person name="Zhang W."/>
            <person name="Yang X."/>
            <person name="Jeffery I.B."/>
            <person name="Cooney J.C."/>
            <person name="Kagawa T.F."/>
            <person name="Liu W."/>
            <person name="Song Y."/>
            <person name="Salvetti E."/>
            <person name="Wrobel A."/>
            <person name="Rasinkangas P."/>
            <person name="Parkhill J."/>
            <person name="Rea M.C."/>
            <person name="O'Sullivan O."/>
            <person name="Ritari J."/>
            <person name="Douillard F.P."/>
            <person name="Paul Ross R."/>
            <person name="Yang R."/>
            <person name="Briner A.E."/>
            <person name="Felis G.E."/>
            <person name="de Vos W.M."/>
            <person name="Barrangou R."/>
            <person name="Klaenhammer T.R."/>
            <person name="Caufield P.W."/>
            <person name="Cui Y."/>
            <person name="Zhang H."/>
            <person name="O'Toole P.W."/>
        </authorList>
    </citation>
    <scope>NUCLEOTIDE SEQUENCE [LARGE SCALE GENOMIC DNA]</scope>
    <source>
        <strain evidence="6 7">JCM 15530</strain>
    </source>
</reference>
<feature type="coiled-coil region" evidence="3">
    <location>
        <begin position="117"/>
        <end position="158"/>
    </location>
</feature>
<evidence type="ECO:0000256" key="3">
    <source>
        <dbReference type="SAM" id="Coils"/>
    </source>
</evidence>
<feature type="domain" description="MobA/MobL protein" evidence="5">
    <location>
        <begin position="1"/>
        <end position="113"/>
    </location>
</feature>
<evidence type="ECO:0000256" key="4">
    <source>
        <dbReference type="SAM" id="MobiDB-lite"/>
    </source>
</evidence>
<protein>
    <recommendedName>
        <fullName evidence="5">MobA/MobL protein domain-containing protein</fullName>
    </recommendedName>
</protein>
<feature type="compositionally biased region" description="Basic and acidic residues" evidence="4">
    <location>
        <begin position="196"/>
        <end position="214"/>
    </location>
</feature>
<organism evidence="6 7">
    <name type="scientific">Secundilactobacillus kimchicus JCM 15530</name>
    <dbReference type="NCBI Taxonomy" id="1302272"/>
    <lineage>
        <taxon>Bacteria</taxon>
        <taxon>Bacillati</taxon>
        <taxon>Bacillota</taxon>
        <taxon>Bacilli</taxon>
        <taxon>Lactobacillales</taxon>
        <taxon>Lactobacillaceae</taxon>
        <taxon>Secundilactobacillus</taxon>
    </lineage>
</organism>
<proteinExistence type="inferred from homology"/>
<name>A0A0R1HTH6_9LACO</name>
<sequence>MTTRSLKANGDWAPKQKSTYLRDSSGAKIPQIEAKTGQQKIGARGRKMWQRTTVAYNDWNERDNAEKWRADWAASCNRYLTADQQIDHRSYDRQGSEQMPTIHEGHTAQQMGDRSERVQLNQQIKAANHQLAELQAKLKQIQRMIAQLVQRLQEAINERVRRIGLNPTDATAGAIKSAEPTVTESNTDAQIQQRQAEQRESAIKRQNRDHERGRSNYAAKPRIERSNQSDQRSGPSR</sequence>
<keyword evidence="2" id="KW-0184">Conjugation</keyword>
<evidence type="ECO:0000313" key="7">
    <source>
        <dbReference type="Proteomes" id="UP000050911"/>
    </source>
</evidence>
<feature type="region of interest" description="Disordered" evidence="4">
    <location>
        <begin position="171"/>
        <end position="237"/>
    </location>
</feature>
<dbReference type="STRING" id="1302272.FC96_GL000929"/>
<dbReference type="Proteomes" id="UP000050911">
    <property type="component" value="Unassembled WGS sequence"/>
</dbReference>
<dbReference type="EMBL" id="AZCX01000018">
    <property type="protein sequence ID" value="KRK46785.1"/>
    <property type="molecule type" value="Genomic_DNA"/>
</dbReference>
<evidence type="ECO:0000259" key="5">
    <source>
        <dbReference type="Pfam" id="PF03389"/>
    </source>
</evidence>
<keyword evidence="7" id="KW-1185">Reference proteome</keyword>
<dbReference type="Gene3D" id="3.30.930.30">
    <property type="match status" value="1"/>
</dbReference>